<comment type="caution">
    <text evidence="3">The sequence shown here is derived from an EMBL/GenBank/DDBJ whole genome shotgun (WGS) entry which is preliminary data.</text>
</comment>
<gene>
    <name evidence="3" type="primary">Necator_chrII.g4816</name>
    <name evidence="3" type="ORF">RB195_017024</name>
</gene>
<evidence type="ECO:0000313" key="3">
    <source>
        <dbReference type="EMBL" id="KAK6732999.1"/>
    </source>
</evidence>
<sequence>MTTNFWQFLDRIRFPKYEWDEDDDCYSHDEDNRRCWFTCPWCAGDHQSTSTSSRDEPRSPATATTSGWNWNVFDWRQICCLAGWREVKRSAEMNGLCCCTPCKPRYRRLVDSIYPRAITDGLISSNMQKLIFYAISHPEKLERIGEYLVLRMSRDLGRLRYVQVKIAVEAMDQLLQSCHSSPSLPQFSENHLKMVQKLLESNTPKMEQLATNSFVTFSNIEESSPSYHRQYDFFISKFSQMCHASNGEDARKIRSAGLKGLRGVVWKSVTDDLHPNIWEKQHMDKIVPSILFNLQEADQTEEPVKSNMLFDGPFTDDPNREESPRTLSDRCLRELMGKASFGSLRAVMEPVLKHMDLHAHWKPPPTFAIHVFRAIIYSIQSQNSYFVIQELINHLDSMSTADAAIRIGIATVLSNIVSIAGTSIGPLLLSIFNSLLKHLRTSVDFERSEKCKDSEAEKMYQEALINAMGDFANALPDYQKVEMMMFTVGNIPNLDEKRVKQGDEFLQHVLVKTLLKVATKYRTAYLATVFTDSFLHTLIQLALVNDPQVRLGTQQIFHTLLDRHDNLSHLSHLPYVLDVSDVQLTVEKCSRADQMFMRKHIHDMTHMLYRAVILVADNSSMQQHMDAIQCTMSLLCIEVGFDETLIELFRLAFALQSLALDSSYPFSPDKRIALHNLVAKYMNLAAQLMANPSLCQHVQQVVACRAQRGPLGLNLLQDEQDQVKIIGESTEEVERVELDALAETDGMLFDRNDVADCLKAAGKDVARLSQPFTISASKSADQTETDEADGRTSPALPMAGIDDVSVDLSVDWTPPGSTRQSRRNTVFSTSVSNLRMNGSGLPLSVAALKQYANSPPDIAEEERKERMYTEQVVNTLRNRPFEEQADESFARHEQGDLSRTVSRLLARNAESVRMANIGRPAKPKNIFEMNLPSAFAY</sequence>
<dbReference type="Proteomes" id="UP001303046">
    <property type="component" value="Unassembled WGS sequence"/>
</dbReference>
<protein>
    <recommendedName>
        <fullName evidence="5">EFR3-like family protein</fullName>
    </recommendedName>
</protein>
<dbReference type="Gene3D" id="1.25.10.10">
    <property type="entry name" value="Leucine-rich Repeat Variant"/>
    <property type="match status" value="1"/>
</dbReference>
<evidence type="ECO:0000313" key="4">
    <source>
        <dbReference type="Proteomes" id="UP001303046"/>
    </source>
</evidence>
<dbReference type="PANTHER" id="PTHR12444:SF8">
    <property type="entry name" value="PROTEIN EFR3 HOMOLOG CMP44E"/>
    <property type="match status" value="1"/>
</dbReference>
<dbReference type="InterPro" id="IPR011989">
    <property type="entry name" value="ARM-like"/>
</dbReference>
<dbReference type="InterPro" id="IPR049152">
    <property type="entry name" value="EFR3-like_ARM"/>
</dbReference>
<dbReference type="Pfam" id="PF21052">
    <property type="entry name" value="EFR3_ARM"/>
    <property type="match status" value="1"/>
</dbReference>
<comment type="similarity">
    <text evidence="1">Belongs to the EFR3 family.</text>
</comment>
<dbReference type="PANTHER" id="PTHR12444">
    <property type="entry name" value="PROTEIN EFR3 HOMOLOG CMP44E"/>
    <property type="match status" value="1"/>
</dbReference>
<evidence type="ECO:0008006" key="5">
    <source>
        <dbReference type="Google" id="ProtNLM"/>
    </source>
</evidence>
<organism evidence="3 4">
    <name type="scientific">Necator americanus</name>
    <name type="common">Human hookworm</name>
    <dbReference type="NCBI Taxonomy" id="51031"/>
    <lineage>
        <taxon>Eukaryota</taxon>
        <taxon>Metazoa</taxon>
        <taxon>Ecdysozoa</taxon>
        <taxon>Nematoda</taxon>
        <taxon>Chromadorea</taxon>
        <taxon>Rhabditida</taxon>
        <taxon>Rhabditina</taxon>
        <taxon>Rhabditomorpha</taxon>
        <taxon>Strongyloidea</taxon>
        <taxon>Ancylostomatidae</taxon>
        <taxon>Bunostominae</taxon>
        <taxon>Necator</taxon>
    </lineage>
</organism>
<dbReference type="InterPro" id="IPR016024">
    <property type="entry name" value="ARM-type_fold"/>
</dbReference>
<evidence type="ECO:0000256" key="1">
    <source>
        <dbReference type="ARBA" id="ARBA00010216"/>
    </source>
</evidence>
<proteinExistence type="inferred from homology"/>
<evidence type="ECO:0000256" key="2">
    <source>
        <dbReference type="SAM" id="MobiDB-lite"/>
    </source>
</evidence>
<dbReference type="SUPFAM" id="SSF48371">
    <property type="entry name" value="ARM repeat"/>
    <property type="match status" value="1"/>
</dbReference>
<name>A0ABR1C377_NECAM</name>
<feature type="region of interest" description="Disordered" evidence="2">
    <location>
        <begin position="776"/>
        <end position="799"/>
    </location>
</feature>
<dbReference type="InterPro" id="IPR051851">
    <property type="entry name" value="EFR3_Homologs"/>
</dbReference>
<reference evidence="3 4" key="1">
    <citation type="submission" date="2023-08" db="EMBL/GenBank/DDBJ databases">
        <title>A Necator americanus chromosomal reference genome.</title>
        <authorList>
            <person name="Ilik V."/>
            <person name="Petrzelkova K.J."/>
            <person name="Pardy F."/>
            <person name="Fuh T."/>
            <person name="Niatou-Singa F.S."/>
            <person name="Gouil Q."/>
            <person name="Baker L."/>
            <person name="Ritchie M.E."/>
            <person name="Jex A.R."/>
            <person name="Gazzola D."/>
            <person name="Li H."/>
            <person name="Toshio Fujiwara R."/>
            <person name="Zhan B."/>
            <person name="Aroian R.V."/>
            <person name="Pafco B."/>
            <person name="Schwarz E.M."/>
        </authorList>
    </citation>
    <scope>NUCLEOTIDE SEQUENCE [LARGE SCALE GENOMIC DNA]</scope>
    <source>
        <strain evidence="3 4">Aroian</strain>
        <tissue evidence="3">Whole animal</tissue>
    </source>
</reference>
<keyword evidence="4" id="KW-1185">Reference proteome</keyword>
<dbReference type="EMBL" id="JAVFWL010000002">
    <property type="protein sequence ID" value="KAK6732999.1"/>
    <property type="molecule type" value="Genomic_DNA"/>
</dbReference>
<accession>A0ABR1C377</accession>